<keyword evidence="3" id="KW-1185">Reference proteome</keyword>
<sequence length="156" mass="17957">MELTVVLKLLRRNIGYEALNNQISSLLSPTKPFHLMYIENGYYLAKFQSIDDYNKVLSQGPWLIYGQYLTVQPWTKDFSPSQPYPSSLLAWIRLPGLPGYLYNKKIIEEIGGTIGKVVRLDFNTNSRIKGRFVRMATYINLDKPLIVQVLVNKPES</sequence>
<dbReference type="EMBL" id="JAIQCV010000009">
    <property type="protein sequence ID" value="KAH1067160.1"/>
    <property type="molecule type" value="Genomic_DNA"/>
</dbReference>
<comment type="caution">
    <text evidence="2">The sequence shown here is derived from an EMBL/GenBank/DDBJ whole genome shotgun (WGS) entry which is preliminary data.</text>
</comment>
<organism evidence="2 3">
    <name type="scientific">Gossypium stocksii</name>
    <dbReference type="NCBI Taxonomy" id="47602"/>
    <lineage>
        <taxon>Eukaryota</taxon>
        <taxon>Viridiplantae</taxon>
        <taxon>Streptophyta</taxon>
        <taxon>Embryophyta</taxon>
        <taxon>Tracheophyta</taxon>
        <taxon>Spermatophyta</taxon>
        <taxon>Magnoliopsida</taxon>
        <taxon>eudicotyledons</taxon>
        <taxon>Gunneridae</taxon>
        <taxon>Pentapetalae</taxon>
        <taxon>rosids</taxon>
        <taxon>malvids</taxon>
        <taxon>Malvales</taxon>
        <taxon>Malvaceae</taxon>
        <taxon>Malvoideae</taxon>
        <taxon>Gossypium</taxon>
    </lineage>
</organism>
<name>A0A9D3V3B1_9ROSI</name>
<evidence type="ECO:0000313" key="2">
    <source>
        <dbReference type="EMBL" id="KAH1067160.1"/>
    </source>
</evidence>
<dbReference type="InterPro" id="IPR025558">
    <property type="entry name" value="DUF4283"/>
</dbReference>
<gene>
    <name evidence="2" type="ORF">J1N35_032147</name>
</gene>
<dbReference type="PANTHER" id="PTHR31286">
    <property type="entry name" value="GLYCINE-RICH CELL WALL STRUCTURAL PROTEIN 1.8-LIKE"/>
    <property type="match status" value="1"/>
</dbReference>
<dbReference type="Proteomes" id="UP000828251">
    <property type="component" value="Unassembled WGS sequence"/>
</dbReference>
<proteinExistence type="predicted"/>
<accession>A0A9D3V3B1</accession>
<reference evidence="2 3" key="1">
    <citation type="journal article" date="2021" name="Plant Biotechnol. J.">
        <title>Multi-omics assisted identification of the key and species-specific regulatory components of drought-tolerant mechanisms in Gossypium stocksii.</title>
        <authorList>
            <person name="Yu D."/>
            <person name="Ke L."/>
            <person name="Zhang D."/>
            <person name="Wu Y."/>
            <person name="Sun Y."/>
            <person name="Mei J."/>
            <person name="Sun J."/>
            <person name="Sun Y."/>
        </authorList>
    </citation>
    <scope>NUCLEOTIDE SEQUENCE [LARGE SCALE GENOMIC DNA]</scope>
    <source>
        <strain evidence="3">cv. E1</strain>
        <tissue evidence="2">Leaf</tissue>
    </source>
</reference>
<dbReference type="Pfam" id="PF14111">
    <property type="entry name" value="DUF4283"/>
    <property type="match status" value="1"/>
</dbReference>
<evidence type="ECO:0000259" key="1">
    <source>
        <dbReference type="Pfam" id="PF14111"/>
    </source>
</evidence>
<dbReference type="OrthoDB" id="993965at2759"/>
<dbReference type="InterPro" id="IPR040256">
    <property type="entry name" value="At4g02000-like"/>
</dbReference>
<dbReference type="AlphaFoldDB" id="A0A9D3V3B1"/>
<protein>
    <recommendedName>
        <fullName evidence="1">DUF4283 domain-containing protein</fullName>
    </recommendedName>
</protein>
<feature type="domain" description="DUF4283" evidence="1">
    <location>
        <begin position="3"/>
        <end position="82"/>
    </location>
</feature>
<evidence type="ECO:0000313" key="3">
    <source>
        <dbReference type="Proteomes" id="UP000828251"/>
    </source>
</evidence>
<dbReference type="PANTHER" id="PTHR31286:SF173">
    <property type="entry name" value="DUF4283 DOMAIN-CONTAINING PROTEIN"/>
    <property type="match status" value="1"/>
</dbReference>